<evidence type="ECO:0000313" key="1">
    <source>
        <dbReference type="EMBL" id="GMI36929.1"/>
    </source>
</evidence>
<organism evidence="1 2">
    <name type="scientific">Triparma columacea</name>
    <dbReference type="NCBI Taxonomy" id="722753"/>
    <lineage>
        <taxon>Eukaryota</taxon>
        <taxon>Sar</taxon>
        <taxon>Stramenopiles</taxon>
        <taxon>Ochrophyta</taxon>
        <taxon>Bolidophyceae</taxon>
        <taxon>Parmales</taxon>
        <taxon>Triparmaceae</taxon>
        <taxon>Triparma</taxon>
    </lineage>
</organism>
<dbReference type="Proteomes" id="UP001165065">
    <property type="component" value="Unassembled WGS sequence"/>
</dbReference>
<reference evidence="2" key="1">
    <citation type="journal article" date="2023" name="Commun. Biol.">
        <title>Genome analysis of Parmales, the sister group of diatoms, reveals the evolutionary specialization of diatoms from phago-mixotrophs to photoautotrophs.</title>
        <authorList>
            <person name="Ban H."/>
            <person name="Sato S."/>
            <person name="Yoshikawa S."/>
            <person name="Yamada K."/>
            <person name="Nakamura Y."/>
            <person name="Ichinomiya M."/>
            <person name="Sato N."/>
            <person name="Blanc-Mathieu R."/>
            <person name="Endo H."/>
            <person name="Kuwata A."/>
            <person name="Ogata H."/>
        </authorList>
    </citation>
    <scope>NUCLEOTIDE SEQUENCE [LARGE SCALE GENOMIC DNA]</scope>
</reference>
<sequence length="75" mass="8813">MAAMSGEGLEKGWTAEMVPGKVWVDVDQRFARDLLKDERRLERYREKLARGNVELGRMRRMEEEGKIRTIEGVEF</sequence>
<dbReference type="EMBL" id="BRYA01000069">
    <property type="protein sequence ID" value="GMI36929.1"/>
    <property type="molecule type" value="Genomic_DNA"/>
</dbReference>
<proteinExistence type="predicted"/>
<protein>
    <submittedName>
        <fullName evidence="1">Uncharacterized protein</fullName>
    </submittedName>
</protein>
<accession>A0A9W7G8A6</accession>
<comment type="caution">
    <text evidence="1">The sequence shown here is derived from an EMBL/GenBank/DDBJ whole genome shotgun (WGS) entry which is preliminary data.</text>
</comment>
<dbReference type="AlphaFoldDB" id="A0A9W7G8A6"/>
<keyword evidence="2" id="KW-1185">Reference proteome</keyword>
<gene>
    <name evidence="1" type="ORF">TrCOL_g7021</name>
</gene>
<evidence type="ECO:0000313" key="2">
    <source>
        <dbReference type="Proteomes" id="UP001165065"/>
    </source>
</evidence>
<name>A0A9W7G8A6_9STRA</name>